<organism evidence="1 2">
    <name type="scientific">Prochlorococcus marinus str. GP2</name>
    <dbReference type="NCBI Taxonomy" id="59925"/>
    <lineage>
        <taxon>Bacteria</taxon>
        <taxon>Bacillati</taxon>
        <taxon>Cyanobacteriota</taxon>
        <taxon>Cyanophyceae</taxon>
        <taxon>Synechococcales</taxon>
        <taxon>Prochlorococcaceae</taxon>
        <taxon>Prochlorococcus</taxon>
    </lineage>
</organism>
<protein>
    <recommendedName>
        <fullName evidence="3">Chlororespiratory reduction protein 7</fullName>
    </recommendedName>
</protein>
<dbReference type="Gene3D" id="3.90.940.40">
    <property type="entry name" value="Protein CHLORORESPIRATORY REDUCTION 7"/>
    <property type="match status" value="1"/>
</dbReference>
<gene>
    <name evidence="1" type="ORF">EU91_0279</name>
</gene>
<evidence type="ECO:0008006" key="3">
    <source>
        <dbReference type="Google" id="ProtNLM"/>
    </source>
</evidence>
<name>A0A0A1ZJE7_PROMR</name>
<dbReference type="OrthoDB" id="487862at2"/>
<evidence type="ECO:0000313" key="2">
    <source>
        <dbReference type="Proteomes" id="UP000030598"/>
    </source>
</evidence>
<dbReference type="EMBL" id="JNAH01000003">
    <property type="protein sequence ID" value="KGF88348.1"/>
    <property type="molecule type" value="Genomic_DNA"/>
</dbReference>
<dbReference type="Proteomes" id="UP000030598">
    <property type="component" value="Unassembled WGS sequence"/>
</dbReference>
<evidence type="ECO:0000313" key="1">
    <source>
        <dbReference type="EMBL" id="KGF88348.1"/>
    </source>
</evidence>
<sequence length="85" mass="10148">MSNPLIRASDHYVLLEPDSKEKIVSKQEAILWLKNWLSKTETQTIYQNIEDPDQEFFEELLESTYELEIKLGYVIKWFAVRIEPD</sequence>
<proteinExistence type="predicted"/>
<dbReference type="AlphaFoldDB" id="A0A0A1ZJE7"/>
<dbReference type="InterPro" id="IPR021954">
    <property type="entry name" value="CRR7"/>
</dbReference>
<dbReference type="RefSeq" id="WP_011375677.1">
    <property type="nucleotide sequence ID" value="NZ_CP138934.1"/>
</dbReference>
<comment type="caution">
    <text evidence="1">The sequence shown here is derived from an EMBL/GenBank/DDBJ whole genome shotgun (WGS) entry which is preliminary data.</text>
</comment>
<dbReference type="InterPro" id="IPR038150">
    <property type="entry name" value="CRR7-like_sf"/>
</dbReference>
<reference evidence="2" key="1">
    <citation type="journal article" date="2014" name="Sci. Data">
        <title>Genomes of diverse isolates of the marine cyanobacterium Prochlorococcus.</title>
        <authorList>
            <person name="Biller S."/>
            <person name="Berube P."/>
            <person name="Thompson J."/>
            <person name="Kelly L."/>
            <person name="Roggensack S."/>
            <person name="Awad L."/>
            <person name="Roache-Johnson K."/>
            <person name="Ding H."/>
            <person name="Giovannoni S.J."/>
            <person name="Moore L.R."/>
            <person name="Chisholm S.W."/>
        </authorList>
    </citation>
    <scope>NUCLEOTIDE SEQUENCE [LARGE SCALE GENOMIC DNA]</scope>
    <source>
        <strain evidence="2">GP2</strain>
    </source>
</reference>
<dbReference type="Pfam" id="PF12095">
    <property type="entry name" value="CRR7"/>
    <property type="match status" value="1"/>
</dbReference>
<accession>A0A0A1ZJE7</accession>